<dbReference type="Gene3D" id="3.30.450.40">
    <property type="match status" value="1"/>
</dbReference>
<evidence type="ECO:0000259" key="2">
    <source>
        <dbReference type="PROSITE" id="PS50113"/>
    </source>
</evidence>
<dbReference type="Proteomes" id="UP001310022">
    <property type="component" value="Unassembled WGS sequence"/>
</dbReference>
<feature type="domain" description="PAC" evidence="2">
    <location>
        <begin position="383"/>
        <end position="435"/>
    </location>
</feature>
<proteinExistence type="predicted"/>
<dbReference type="CDD" id="cd00130">
    <property type="entry name" value="PAS"/>
    <property type="match status" value="1"/>
</dbReference>
<evidence type="ECO:0000256" key="1">
    <source>
        <dbReference type="SAM" id="Coils"/>
    </source>
</evidence>
<dbReference type="InterPro" id="IPR003018">
    <property type="entry name" value="GAF"/>
</dbReference>
<accession>A0AAN5AJM2</accession>
<dbReference type="PROSITE" id="PS50113">
    <property type="entry name" value="PAC"/>
    <property type="match status" value="1"/>
</dbReference>
<dbReference type="InterPro" id="IPR000700">
    <property type="entry name" value="PAS-assoc_C"/>
</dbReference>
<evidence type="ECO:0000313" key="4">
    <source>
        <dbReference type="Proteomes" id="UP001310022"/>
    </source>
</evidence>
<dbReference type="AlphaFoldDB" id="A0AAN5AJM2"/>
<keyword evidence="1" id="KW-0175">Coiled coil</keyword>
<dbReference type="SUPFAM" id="SSF55785">
    <property type="entry name" value="PYP-like sensor domain (PAS domain)"/>
    <property type="match status" value="2"/>
</dbReference>
<dbReference type="Gene3D" id="3.30.450.20">
    <property type="entry name" value="PAS domain"/>
    <property type="match status" value="2"/>
</dbReference>
<dbReference type="SUPFAM" id="SSF55781">
    <property type="entry name" value="GAF domain-like"/>
    <property type="match status" value="1"/>
</dbReference>
<dbReference type="InterPro" id="IPR000014">
    <property type="entry name" value="PAS"/>
</dbReference>
<dbReference type="Pfam" id="PF13185">
    <property type="entry name" value="GAF_2"/>
    <property type="match status" value="1"/>
</dbReference>
<comment type="caution">
    <text evidence="3">The sequence shown here is derived from an EMBL/GenBank/DDBJ whole genome shotgun (WGS) entry which is preliminary data.</text>
</comment>
<evidence type="ECO:0000313" key="3">
    <source>
        <dbReference type="EMBL" id="GJM59606.1"/>
    </source>
</evidence>
<keyword evidence="4" id="KW-1185">Reference proteome</keyword>
<organism evidence="3 4">
    <name type="scientific">Persicobacter diffluens</name>
    <dbReference type="NCBI Taxonomy" id="981"/>
    <lineage>
        <taxon>Bacteria</taxon>
        <taxon>Pseudomonadati</taxon>
        <taxon>Bacteroidota</taxon>
        <taxon>Cytophagia</taxon>
        <taxon>Cytophagales</taxon>
        <taxon>Persicobacteraceae</taxon>
        <taxon>Persicobacter</taxon>
    </lineage>
</organism>
<dbReference type="InterPro" id="IPR013656">
    <property type="entry name" value="PAS_4"/>
</dbReference>
<dbReference type="InterPro" id="IPR029016">
    <property type="entry name" value="GAF-like_dom_sf"/>
</dbReference>
<dbReference type="SMART" id="SM00065">
    <property type="entry name" value="GAF"/>
    <property type="match status" value="1"/>
</dbReference>
<dbReference type="Pfam" id="PF13426">
    <property type="entry name" value="PAS_9"/>
    <property type="match status" value="1"/>
</dbReference>
<dbReference type="EMBL" id="BQKE01000001">
    <property type="protein sequence ID" value="GJM59606.1"/>
    <property type="molecule type" value="Genomic_DNA"/>
</dbReference>
<sequence>MMGEQQQIRDNALHIIQQFSQGNLKVKMDDSTLSDEIHGALIKLKDHFIEKEKIEHQRNWTNIGLAKFADILRMANSETDIAYIVLKEVIHYLKANQGMIYIVDVEEEEEACLVLEACYAYDRKKYLHKKIAIGEGLAGQAYLEKAPIYMTDIPNGYPKITSGLGDATARNIYIIPLMVNEEVYGVMELASFQMFEAFELEFLNKLSEQLAASISSFNLNQKTTLLLEESQLQTEQLRAQEEEMRQNTEELMATQEEMKKRQKELERLKTDLESEVFKRTEEIQEQKEELEQQLEEINTTQESLHKQKAEMEGVLLAIDYANYLAEFSTDGKITYVNDQFLTLFGKAFTKESLIGKNHREFDELAKQPEAYQQFWGRLRKGEAIKKEGVVQIGGKTFYLEENYTPVKNKEGEVVKILNLAHDITKVKELSLQNAAKEREIKDVLNTLNKAIISATFDFDGNYLEVSPEFCRFFNDPEGYYDGKRDRDFNPLASRPDQYEKFWKHLQSGKSYEYMQNCEINNKKYLIETIYSPIFTTDKQVEKIMLILKPFDLAKINSSVNA</sequence>
<dbReference type="NCBIfam" id="TIGR00229">
    <property type="entry name" value="sensory_box"/>
    <property type="match status" value="1"/>
</dbReference>
<protein>
    <recommendedName>
        <fullName evidence="2">PAC domain-containing protein</fullName>
    </recommendedName>
</protein>
<dbReference type="Pfam" id="PF08448">
    <property type="entry name" value="PAS_4"/>
    <property type="match status" value="1"/>
</dbReference>
<reference evidence="3 4" key="1">
    <citation type="submission" date="2021-12" db="EMBL/GenBank/DDBJ databases">
        <title>Genome sequencing of bacteria with rrn-lacking chromosome and rrn-plasmid.</title>
        <authorList>
            <person name="Anda M."/>
            <person name="Iwasaki W."/>
        </authorList>
    </citation>
    <scope>NUCLEOTIDE SEQUENCE [LARGE SCALE GENOMIC DNA]</scope>
    <source>
        <strain evidence="3 4">NBRC 15940</strain>
    </source>
</reference>
<gene>
    <name evidence="3" type="ORF">PEDI_01580</name>
</gene>
<name>A0AAN5AJM2_9BACT</name>
<dbReference type="SMART" id="SM00091">
    <property type="entry name" value="PAS"/>
    <property type="match status" value="2"/>
</dbReference>
<dbReference type="InterPro" id="IPR035965">
    <property type="entry name" value="PAS-like_dom_sf"/>
</dbReference>
<feature type="coiled-coil region" evidence="1">
    <location>
        <begin position="227"/>
        <end position="310"/>
    </location>
</feature>